<gene>
    <name evidence="1" type="ORF">SAMN04488132_1114</name>
</gene>
<keyword evidence="2" id="KW-1185">Reference proteome</keyword>
<dbReference type="AlphaFoldDB" id="A0A1T4R7P1"/>
<reference evidence="1 2" key="1">
    <citation type="submission" date="2017-02" db="EMBL/GenBank/DDBJ databases">
        <authorList>
            <person name="Peterson S.W."/>
        </authorList>
    </citation>
    <scope>NUCLEOTIDE SEQUENCE [LARGE SCALE GENOMIC DNA]</scope>
    <source>
        <strain evidence="1 2">DSM 22335</strain>
    </source>
</reference>
<name>A0A1T4R7P1_9BACT</name>
<sequence length="135" mass="15341">MKRPIIYLAVLLLGIACGRKQQSFTPAESALDAGREFIDACLKGDFTKAAFYMVADSTNDRYLRQVEGVYRNEDRSGRQELRTASININQVEEVNDSTTIIHYSNSLDKTPYKVKVRGNKGNWLVDLKFTYNPNL</sequence>
<proteinExistence type="predicted"/>
<dbReference type="OrthoDB" id="671785at2"/>
<evidence type="ECO:0000313" key="1">
    <source>
        <dbReference type="EMBL" id="SKA11959.1"/>
    </source>
</evidence>
<dbReference type="PROSITE" id="PS51257">
    <property type="entry name" value="PROKAR_LIPOPROTEIN"/>
    <property type="match status" value="1"/>
</dbReference>
<dbReference type="RefSeq" id="WP_139367192.1">
    <property type="nucleotide sequence ID" value="NZ_FUWH01000011.1"/>
</dbReference>
<protein>
    <recommendedName>
        <fullName evidence="3">DUF4878 domain-containing protein</fullName>
    </recommendedName>
</protein>
<evidence type="ECO:0000313" key="2">
    <source>
        <dbReference type="Proteomes" id="UP000190888"/>
    </source>
</evidence>
<organism evidence="1 2">
    <name type="scientific">Sediminibacterium ginsengisoli</name>
    <dbReference type="NCBI Taxonomy" id="413434"/>
    <lineage>
        <taxon>Bacteria</taxon>
        <taxon>Pseudomonadati</taxon>
        <taxon>Bacteroidota</taxon>
        <taxon>Chitinophagia</taxon>
        <taxon>Chitinophagales</taxon>
        <taxon>Chitinophagaceae</taxon>
        <taxon>Sediminibacterium</taxon>
    </lineage>
</organism>
<dbReference type="Proteomes" id="UP000190888">
    <property type="component" value="Unassembled WGS sequence"/>
</dbReference>
<accession>A0A1T4R7P1</accession>
<dbReference type="STRING" id="413434.SAMN04488132_1114"/>
<dbReference type="EMBL" id="FUWH01000011">
    <property type="protein sequence ID" value="SKA11959.1"/>
    <property type="molecule type" value="Genomic_DNA"/>
</dbReference>
<evidence type="ECO:0008006" key="3">
    <source>
        <dbReference type="Google" id="ProtNLM"/>
    </source>
</evidence>